<proteinExistence type="inferred from homology"/>
<dbReference type="Pfam" id="PF00593">
    <property type="entry name" value="TonB_dep_Rec_b-barrel"/>
    <property type="match status" value="1"/>
</dbReference>
<keyword evidence="2" id="KW-0813">Transport</keyword>
<evidence type="ECO:0000256" key="2">
    <source>
        <dbReference type="ARBA" id="ARBA00022448"/>
    </source>
</evidence>
<feature type="domain" description="TonB-dependent receptor-like beta-barrel" evidence="10">
    <location>
        <begin position="252"/>
        <end position="726"/>
    </location>
</feature>
<evidence type="ECO:0000313" key="13">
    <source>
        <dbReference type="Proteomes" id="UP001317629"/>
    </source>
</evidence>
<dbReference type="Gene3D" id="2.170.130.10">
    <property type="entry name" value="TonB-dependent receptor, plug domain"/>
    <property type="match status" value="1"/>
</dbReference>
<evidence type="ECO:0000256" key="6">
    <source>
        <dbReference type="ARBA" id="ARBA00023136"/>
    </source>
</evidence>
<accession>A0ABM8E6F5</accession>
<keyword evidence="6 8" id="KW-0472">Membrane</keyword>
<evidence type="ECO:0000256" key="4">
    <source>
        <dbReference type="ARBA" id="ARBA00022692"/>
    </source>
</evidence>
<dbReference type="InterPro" id="IPR036942">
    <property type="entry name" value="Beta-barrel_TonB_sf"/>
</dbReference>
<protein>
    <submittedName>
        <fullName evidence="12">TonB-dependent receptor</fullName>
    </submittedName>
</protein>
<reference evidence="12 13" key="1">
    <citation type="journal article" date="2023" name="Int. J. Syst. Evol. Microbiol.">
        <title>Methylocystis iwaonis sp. nov., a type II methane-oxidizing bacterium from surface soil of a rice paddy field in Japan, and emended description of the genus Methylocystis (ex Whittenbury et al. 1970) Bowman et al. 1993.</title>
        <authorList>
            <person name="Kaise H."/>
            <person name="Sawadogo J.B."/>
            <person name="Alam M.S."/>
            <person name="Ueno C."/>
            <person name="Dianou D."/>
            <person name="Shinjo R."/>
            <person name="Asakawa S."/>
        </authorList>
    </citation>
    <scope>NUCLEOTIDE SEQUENCE [LARGE SCALE GENOMIC DNA]</scope>
    <source>
        <strain evidence="12 13">SS37A-Re</strain>
    </source>
</reference>
<feature type="chain" id="PRO_5047394956" evidence="9">
    <location>
        <begin position="25"/>
        <end position="809"/>
    </location>
</feature>
<evidence type="ECO:0000256" key="1">
    <source>
        <dbReference type="ARBA" id="ARBA00004571"/>
    </source>
</evidence>
<feature type="domain" description="TonB-dependent receptor plug" evidence="11">
    <location>
        <begin position="86"/>
        <end position="191"/>
    </location>
</feature>
<evidence type="ECO:0000256" key="9">
    <source>
        <dbReference type="SAM" id="SignalP"/>
    </source>
</evidence>
<evidence type="ECO:0000259" key="10">
    <source>
        <dbReference type="Pfam" id="PF00593"/>
    </source>
</evidence>
<keyword evidence="13" id="KW-1185">Reference proteome</keyword>
<evidence type="ECO:0000256" key="8">
    <source>
        <dbReference type="RuleBase" id="RU003357"/>
    </source>
</evidence>
<dbReference type="InterPro" id="IPR039426">
    <property type="entry name" value="TonB-dep_rcpt-like"/>
</dbReference>
<dbReference type="Gene3D" id="2.40.170.20">
    <property type="entry name" value="TonB-dependent receptor, beta-barrel domain"/>
    <property type="match status" value="1"/>
</dbReference>
<dbReference type="InterPro" id="IPR012910">
    <property type="entry name" value="Plug_dom"/>
</dbReference>
<dbReference type="Proteomes" id="UP001317629">
    <property type="component" value="Chromosome"/>
</dbReference>
<evidence type="ECO:0000313" key="12">
    <source>
        <dbReference type="EMBL" id="BDV33493.1"/>
    </source>
</evidence>
<keyword evidence="4" id="KW-0812">Transmembrane</keyword>
<feature type="signal peptide" evidence="9">
    <location>
        <begin position="1"/>
        <end position="24"/>
    </location>
</feature>
<dbReference type="SUPFAM" id="SSF56935">
    <property type="entry name" value="Porins"/>
    <property type="match status" value="1"/>
</dbReference>
<keyword evidence="12" id="KW-0675">Receptor</keyword>
<dbReference type="RefSeq" id="WP_281930939.1">
    <property type="nucleotide sequence ID" value="NZ_AP027142.1"/>
</dbReference>
<evidence type="ECO:0000256" key="7">
    <source>
        <dbReference type="ARBA" id="ARBA00023237"/>
    </source>
</evidence>
<dbReference type="EMBL" id="AP027142">
    <property type="protein sequence ID" value="BDV33493.1"/>
    <property type="molecule type" value="Genomic_DNA"/>
</dbReference>
<dbReference type="InterPro" id="IPR000531">
    <property type="entry name" value="Beta-barrel_TonB"/>
</dbReference>
<evidence type="ECO:0000256" key="5">
    <source>
        <dbReference type="ARBA" id="ARBA00023077"/>
    </source>
</evidence>
<keyword evidence="7" id="KW-0998">Cell outer membrane</keyword>
<name>A0ABM8E6F5_9HYPH</name>
<dbReference type="PANTHER" id="PTHR30069">
    <property type="entry name" value="TONB-DEPENDENT OUTER MEMBRANE RECEPTOR"/>
    <property type="match status" value="1"/>
</dbReference>
<comment type="subcellular location">
    <subcellularLocation>
        <location evidence="1">Cell outer membrane</location>
        <topology evidence="1">Multi-pass membrane protein</topology>
    </subcellularLocation>
</comment>
<keyword evidence="3" id="KW-1134">Transmembrane beta strand</keyword>
<gene>
    <name evidence="12" type="ORF">SS37A_10220</name>
</gene>
<comment type="similarity">
    <text evidence="8">Belongs to the TonB-dependent receptor family.</text>
</comment>
<evidence type="ECO:0000259" key="11">
    <source>
        <dbReference type="Pfam" id="PF07715"/>
    </source>
</evidence>
<dbReference type="Pfam" id="PF07715">
    <property type="entry name" value="Plug"/>
    <property type="match status" value="1"/>
</dbReference>
<keyword evidence="5 8" id="KW-0798">TonB box</keyword>
<sequence>MKHRLTSVSVFAIGAALGVSPAFAQQALPTITIGHTHAVSHTHGGKTHTHEVYHTHVVPAPRLTVAQPAPAAPAGPTPPPITSSSEKFFTGKEVNSIPFARPGEALEIVPGLAVTQHSGEGKANQYYLRGFNLDHGSDLALYLDGMPLNMRTHGHGQGYADANFMIPELLGYVLARKGPYDAQDGDFSSAGSIYLQYKDKIDKGFYQFTGGSFGYGRALAIAPYKDFAGGSAYGAVESQYYNGPWERGDNLRRINSVFRWQRGTQEDGAAVTFMGYANRWYSTDQIPERAVNSGLLSLWGTLNPTDGGDTTRFSLSGRWSQTEGNHSSRVEAYVVRSTLDLYNDFTYFLSNQNLGDQFSQFDRRWMAGVNAQHNIKWDSFGLPVETRIGAQGRYDDIRLGLQNAFRRTPFETVRNDGVGEGSISFWTDTTVRWTPWLKTVTGGRFDYFNANVNSLQSLWGSPVVATSAGLPAFLWTGPFNSGSKDSALFSPKASIILGPWAKTELFANYGEGFHSTDARGTVQRFSTSELSDQDSFSVVAPIPLLVKSRGAEIGARTKFIEGLDSSVSFFWLNLDSENQFEGDSGTTTYGRPSRRYGVEIANHYRPVSWINFDGDVALVHARYRGFDTGQALAYADLLTPEALPYGTFLGNAPGNFLQNSVAITAMGGLEIGEATGWFGAIKYRYIGPRPLTEDGYLKSPATGTVNARLGYRWADGWRLQLDAFNIFNSRSDQITYGYGSLLPSDPLYGQCRAGVAPSAVCGVGVMDRHFKPVEPPAVRVTFSGPLNFDGGPVTTLPNFAEPFGALAKN</sequence>
<dbReference type="PANTHER" id="PTHR30069:SF36">
    <property type="entry name" value="BLL6948 PROTEIN"/>
    <property type="match status" value="1"/>
</dbReference>
<evidence type="ECO:0000256" key="3">
    <source>
        <dbReference type="ARBA" id="ARBA00022452"/>
    </source>
</evidence>
<dbReference type="InterPro" id="IPR037066">
    <property type="entry name" value="Plug_dom_sf"/>
</dbReference>
<keyword evidence="9" id="KW-0732">Signal</keyword>
<organism evidence="12 13">
    <name type="scientific">Methylocystis iwaonis</name>
    <dbReference type="NCBI Taxonomy" id="2885079"/>
    <lineage>
        <taxon>Bacteria</taxon>
        <taxon>Pseudomonadati</taxon>
        <taxon>Pseudomonadota</taxon>
        <taxon>Alphaproteobacteria</taxon>
        <taxon>Hyphomicrobiales</taxon>
        <taxon>Methylocystaceae</taxon>
        <taxon>Methylocystis</taxon>
    </lineage>
</organism>